<evidence type="ECO:0000313" key="5">
    <source>
        <dbReference type="Proteomes" id="UP000230821"/>
    </source>
</evidence>
<dbReference type="InterPro" id="IPR050107">
    <property type="entry name" value="ABC_carbohydrate_import_ATPase"/>
</dbReference>
<dbReference type="InterPro" id="IPR027417">
    <property type="entry name" value="P-loop_NTPase"/>
</dbReference>
<dbReference type="GO" id="GO:0016887">
    <property type="term" value="F:ATP hydrolysis activity"/>
    <property type="evidence" value="ECO:0007669"/>
    <property type="project" value="InterPro"/>
</dbReference>
<dbReference type="PROSITE" id="PS50893">
    <property type="entry name" value="ABC_TRANSPORTER_2"/>
    <property type="match status" value="1"/>
</dbReference>
<gene>
    <name evidence="4" type="ORF">CSA56_11015</name>
</gene>
<organism evidence="4 5">
    <name type="scientific">candidate division KSB3 bacterium</name>
    <dbReference type="NCBI Taxonomy" id="2044937"/>
    <lineage>
        <taxon>Bacteria</taxon>
        <taxon>candidate division KSB3</taxon>
    </lineage>
</organism>
<reference evidence="4 5" key="1">
    <citation type="submission" date="2017-10" db="EMBL/GenBank/DDBJ databases">
        <title>Novel microbial diversity and functional potential in the marine mammal oral microbiome.</title>
        <authorList>
            <person name="Dudek N.K."/>
            <person name="Sun C.L."/>
            <person name="Burstein D."/>
            <person name="Kantor R.S."/>
            <person name="Aliaga Goltsman D.S."/>
            <person name="Bik E.M."/>
            <person name="Thomas B.C."/>
            <person name="Banfield J.F."/>
            <person name="Relman D.A."/>
        </authorList>
    </citation>
    <scope>NUCLEOTIDE SEQUENCE [LARGE SCALE GENOMIC DNA]</scope>
    <source>
        <strain evidence="4">DOLJORAL78_47_16</strain>
    </source>
</reference>
<evidence type="ECO:0000256" key="1">
    <source>
        <dbReference type="ARBA" id="ARBA00022741"/>
    </source>
</evidence>
<dbReference type="GO" id="GO:0005524">
    <property type="term" value="F:ATP binding"/>
    <property type="evidence" value="ECO:0007669"/>
    <property type="project" value="UniProtKB-KW"/>
</dbReference>
<evidence type="ECO:0000259" key="3">
    <source>
        <dbReference type="PROSITE" id="PS50893"/>
    </source>
</evidence>
<dbReference type="PANTHER" id="PTHR43790:SF8">
    <property type="entry name" value="SUGAR ABC TRANSPORTER ATP-BINDING PROTEIN"/>
    <property type="match status" value="1"/>
</dbReference>
<dbReference type="AlphaFoldDB" id="A0A2G6KD98"/>
<name>A0A2G6KD98_9BACT</name>
<dbReference type="SMART" id="SM00382">
    <property type="entry name" value="AAA"/>
    <property type="match status" value="1"/>
</dbReference>
<evidence type="ECO:0000256" key="2">
    <source>
        <dbReference type="ARBA" id="ARBA00022840"/>
    </source>
</evidence>
<dbReference type="PANTHER" id="PTHR43790">
    <property type="entry name" value="CARBOHYDRATE TRANSPORT ATP-BINDING PROTEIN MG119-RELATED"/>
    <property type="match status" value="1"/>
</dbReference>
<dbReference type="Pfam" id="PF00005">
    <property type="entry name" value="ABC_tran"/>
    <property type="match status" value="1"/>
</dbReference>
<accession>A0A2G6KD98</accession>
<dbReference type="InterPro" id="IPR003439">
    <property type="entry name" value="ABC_transporter-like_ATP-bd"/>
</dbReference>
<keyword evidence="2 4" id="KW-0067">ATP-binding</keyword>
<dbReference type="CDD" id="cd03216">
    <property type="entry name" value="ABC_Carb_Monos_I"/>
    <property type="match status" value="1"/>
</dbReference>
<dbReference type="EMBL" id="PDSK01000096">
    <property type="protein sequence ID" value="PIE33637.1"/>
    <property type="molecule type" value="Genomic_DNA"/>
</dbReference>
<dbReference type="Gene3D" id="3.40.50.300">
    <property type="entry name" value="P-loop containing nucleotide triphosphate hydrolases"/>
    <property type="match status" value="1"/>
</dbReference>
<dbReference type="SUPFAM" id="SSF52540">
    <property type="entry name" value="P-loop containing nucleoside triphosphate hydrolases"/>
    <property type="match status" value="1"/>
</dbReference>
<evidence type="ECO:0000313" key="4">
    <source>
        <dbReference type="EMBL" id="PIE33637.1"/>
    </source>
</evidence>
<protein>
    <submittedName>
        <fullName evidence="4">ABC transporter ATP-binding protein</fullName>
    </submittedName>
</protein>
<sequence length="257" mass="28310">MADTQQETPLLSMVNVRKSFGGVEALRGVDFHVGNNEIVGLVGDNGAGKSTLIKLITGVHLPTSGDIFYKGDKITIHSVKRSREIGIETVYQERALADQQTLWRNMFAGREITTKFGFLDVKKQKEETDKLLREHMGFTSKVLTTDSPVAGLSGGEKQGIAIGRALHFQADLIILDEPTMGLSLSETQKVLDFVLDIKARGKSAIVINHSIYQVYPVSDRFVIIDRGQVAGEFLKKDISQDELVEKMIHLAQAGTLD</sequence>
<feature type="domain" description="ABC transporter" evidence="3">
    <location>
        <begin position="11"/>
        <end position="251"/>
    </location>
</feature>
<dbReference type="Proteomes" id="UP000230821">
    <property type="component" value="Unassembled WGS sequence"/>
</dbReference>
<comment type="caution">
    <text evidence="4">The sequence shown here is derived from an EMBL/GenBank/DDBJ whole genome shotgun (WGS) entry which is preliminary data.</text>
</comment>
<proteinExistence type="predicted"/>
<dbReference type="InterPro" id="IPR003593">
    <property type="entry name" value="AAA+_ATPase"/>
</dbReference>
<keyword evidence="1" id="KW-0547">Nucleotide-binding</keyword>